<evidence type="ECO:0000256" key="4">
    <source>
        <dbReference type="ARBA" id="ARBA00023163"/>
    </source>
</evidence>
<keyword evidence="2" id="KW-0805">Transcription regulation</keyword>
<dbReference type="GO" id="GO:0003677">
    <property type="term" value="F:DNA binding"/>
    <property type="evidence" value="ECO:0007669"/>
    <property type="project" value="UniProtKB-KW"/>
</dbReference>
<feature type="region of interest" description="Disordered" evidence="5">
    <location>
        <begin position="126"/>
        <end position="148"/>
    </location>
</feature>
<evidence type="ECO:0000256" key="5">
    <source>
        <dbReference type="SAM" id="MobiDB-lite"/>
    </source>
</evidence>
<sequence>MPDPQGTLTAAQYEIMVVVWDAGDAGVGVTDIWQATAGRREVARTTVLNLVDRLEKRGWLRRTADGNSYRYTAAIPRSQAESKLASGFLSEFFDGSAVQMVQSLLGSDELSGADIGKLRRLLDEASKARSSSATDDAKGQPPPKGGQS</sequence>
<dbReference type="InterPro" id="IPR036388">
    <property type="entry name" value="WH-like_DNA-bd_sf"/>
</dbReference>
<accession>A0A7M2WW09</accession>
<organism evidence="6 7">
    <name type="scientific">Humisphaera borealis</name>
    <dbReference type="NCBI Taxonomy" id="2807512"/>
    <lineage>
        <taxon>Bacteria</taxon>
        <taxon>Pseudomonadati</taxon>
        <taxon>Planctomycetota</taxon>
        <taxon>Phycisphaerae</taxon>
        <taxon>Tepidisphaerales</taxon>
        <taxon>Tepidisphaeraceae</taxon>
        <taxon>Humisphaera</taxon>
    </lineage>
</organism>
<dbReference type="InterPro" id="IPR036390">
    <property type="entry name" value="WH_DNA-bd_sf"/>
</dbReference>
<keyword evidence="7" id="KW-1185">Reference proteome</keyword>
<dbReference type="Gene3D" id="1.10.10.10">
    <property type="entry name" value="Winged helix-like DNA-binding domain superfamily/Winged helix DNA-binding domain"/>
    <property type="match status" value="1"/>
</dbReference>
<dbReference type="EMBL" id="CP063458">
    <property type="protein sequence ID" value="QOV89041.1"/>
    <property type="molecule type" value="Genomic_DNA"/>
</dbReference>
<dbReference type="AlphaFoldDB" id="A0A7M2WW09"/>
<dbReference type="InterPro" id="IPR005650">
    <property type="entry name" value="BlaI_family"/>
</dbReference>
<name>A0A7M2WW09_9BACT</name>
<keyword evidence="3" id="KW-0238">DNA-binding</keyword>
<dbReference type="SUPFAM" id="SSF46785">
    <property type="entry name" value="Winged helix' DNA-binding domain"/>
    <property type="match status" value="1"/>
</dbReference>
<dbReference type="Proteomes" id="UP000593765">
    <property type="component" value="Chromosome"/>
</dbReference>
<evidence type="ECO:0000256" key="3">
    <source>
        <dbReference type="ARBA" id="ARBA00023125"/>
    </source>
</evidence>
<evidence type="ECO:0000313" key="7">
    <source>
        <dbReference type="Proteomes" id="UP000593765"/>
    </source>
</evidence>
<evidence type="ECO:0000256" key="1">
    <source>
        <dbReference type="ARBA" id="ARBA00011046"/>
    </source>
</evidence>
<protein>
    <submittedName>
        <fullName evidence="6">BlaI/MecI/CopY family transcriptional regulator</fullName>
    </submittedName>
</protein>
<dbReference type="Gene3D" id="1.10.4040.10">
    <property type="entry name" value="Penicillinase repressor domain"/>
    <property type="match status" value="1"/>
</dbReference>
<dbReference type="Pfam" id="PF03965">
    <property type="entry name" value="Penicillinase_R"/>
    <property type="match status" value="1"/>
</dbReference>
<comment type="similarity">
    <text evidence="1">Belongs to the BlaI transcriptional regulatory family.</text>
</comment>
<reference evidence="6 7" key="1">
    <citation type="submission" date="2020-10" db="EMBL/GenBank/DDBJ databases">
        <title>Wide distribution of Phycisphaera-like planctomycetes from WD2101 soil group in peatlands and genome analysis of the first cultivated representative.</title>
        <authorList>
            <person name="Dedysh S.N."/>
            <person name="Beletsky A.V."/>
            <person name="Ivanova A."/>
            <person name="Kulichevskaya I.S."/>
            <person name="Suzina N.E."/>
            <person name="Philippov D.A."/>
            <person name="Rakitin A.L."/>
            <person name="Mardanov A.V."/>
            <person name="Ravin N.V."/>
        </authorList>
    </citation>
    <scope>NUCLEOTIDE SEQUENCE [LARGE SCALE GENOMIC DNA]</scope>
    <source>
        <strain evidence="6 7">M1803</strain>
    </source>
</reference>
<proteinExistence type="inferred from homology"/>
<gene>
    <name evidence="6" type="ORF">IPV69_22905</name>
</gene>
<dbReference type="KEGG" id="hbs:IPV69_22905"/>
<dbReference type="PIRSF" id="PIRSF019455">
    <property type="entry name" value="CopR_AtkY"/>
    <property type="match status" value="1"/>
</dbReference>
<dbReference type="RefSeq" id="WP_206292054.1">
    <property type="nucleotide sequence ID" value="NZ_CP063458.1"/>
</dbReference>
<dbReference type="GO" id="GO:0045892">
    <property type="term" value="P:negative regulation of DNA-templated transcription"/>
    <property type="evidence" value="ECO:0007669"/>
    <property type="project" value="InterPro"/>
</dbReference>
<evidence type="ECO:0000313" key="6">
    <source>
        <dbReference type="EMBL" id="QOV89041.1"/>
    </source>
</evidence>
<evidence type="ECO:0000256" key="2">
    <source>
        <dbReference type="ARBA" id="ARBA00023015"/>
    </source>
</evidence>
<keyword evidence="4" id="KW-0804">Transcription</keyword>